<dbReference type="AlphaFoldDB" id="R9P7I6"/>
<feature type="compositionally biased region" description="Low complexity" evidence="11">
    <location>
        <begin position="512"/>
        <end position="523"/>
    </location>
</feature>
<keyword evidence="4" id="KW-0813">Transport</keyword>
<name>R9P7I6_PSEHS</name>
<evidence type="ECO:0000256" key="12">
    <source>
        <dbReference type="SAM" id="Phobius"/>
    </source>
</evidence>
<evidence type="ECO:0000256" key="8">
    <source>
        <dbReference type="ARBA" id="ARBA00022989"/>
    </source>
</evidence>
<comment type="subcellular location">
    <subcellularLocation>
        <location evidence="1">Endoplasmic reticulum membrane</location>
        <topology evidence="1">Multi-pass membrane protein</topology>
    </subcellularLocation>
</comment>
<feature type="transmembrane region" description="Helical" evidence="12">
    <location>
        <begin position="368"/>
        <end position="387"/>
    </location>
</feature>
<dbReference type="eggNOG" id="KOG2927">
    <property type="taxonomic scope" value="Eukaryota"/>
</dbReference>
<feature type="compositionally biased region" description="Basic and acidic residues" evidence="11">
    <location>
        <begin position="16"/>
        <end position="28"/>
    </location>
</feature>
<keyword evidence="5 12" id="KW-0812">Transmembrane</keyword>
<feature type="region of interest" description="Disordered" evidence="11">
    <location>
        <begin position="96"/>
        <end position="170"/>
    </location>
</feature>
<dbReference type="InterPro" id="IPR011553">
    <property type="entry name" value="Sec62_asco"/>
</dbReference>
<dbReference type="PANTHER" id="PTHR12443">
    <property type="entry name" value="TRANSLOCATION PROTEIN SEC62"/>
    <property type="match status" value="1"/>
</dbReference>
<evidence type="ECO:0000256" key="3">
    <source>
        <dbReference type="ARBA" id="ARBA00021257"/>
    </source>
</evidence>
<evidence type="ECO:0000256" key="9">
    <source>
        <dbReference type="ARBA" id="ARBA00023010"/>
    </source>
</evidence>
<sequence length="547" mass="59140">MRPTTDAHVARSFAAQKEDPTTHDHQDQQDSSLPHFDLCHRTTTIISICRTACRLKGNAHQSHSRTHSVTHHFTKEIRAALHLTFSVNSLAPHKVPTPLYSPPTNGESRQEPHHLQSQTLPSTTLPSSSSSSSLFVHSMTKTRRRNLRSTTAPPFAVASKQQRRAPIVEPRHDRSAGLDADYVDLAADAPDQLDLQQFIDMTSRTSEFFPPLPQPRASKRKSGCCPGFDDTINDDAITPWLSQEQQSSAPVPARNVVNFLRNKSGIKTRVGALNGKRVDYFKGSAAVKALLSPAYAKLKDVPKVTSKEEAEEALHNIIPFAFFLRVERGPSTGGKDSPKVVEINPQQMFKSDFYYVWLYEGSQLGLKLAGLGMVAVMLAGVMFPLWPPTMRLGVWYLSIGALGLIGLFFAIAIVRLIFWLITIVVAKPGIWIFPNLFEDVGFVDSFIPFWAWDVPPAPKKKSSKASTASAAAAGEKKKSSSSGAGAAARQQALSSMGGAAPAAPASPPKPPQQAAQSTPAAQQNGGVQNNATGSGGPGASDSLDDIN</sequence>
<evidence type="ECO:0000256" key="5">
    <source>
        <dbReference type="ARBA" id="ARBA00022692"/>
    </source>
</evidence>
<feature type="region of interest" description="Disordered" evidence="11">
    <location>
        <begin position="1"/>
        <end position="33"/>
    </location>
</feature>
<dbReference type="RefSeq" id="XP_012187662.1">
    <property type="nucleotide sequence ID" value="XM_012332272.1"/>
</dbReference>
<feature type="compositionally biased region" description="Low complexity" evidence="11">
    <location>
        <begin position="115"/>
        <end position="134"/>
    </location>
</feature>
<keyword evidence="9" id="KW-0811">Translocation</keyword>
<evidence type="ECO:0000256" key="6">
    <source>
        <dbReference type="ARBA" id="ARBA00022824"/>
    </source>
</evidence>
<evidence type="ECO:0000256" key="7">
    <source>
        <dbReference type="ARBA" id="ARBA00022927"/>
    </source>
</evidence>
<evidence type="ECO:0000256" key="4">
    <source>
        <dbReference type="ARBA" id="ARBA00022448"/>
    </source>
</evidence>
<keyword evidence="10 12" id="KW-0472">Membrane</keyword>
<evidence type="ECO:0000313" key="13">
    <source>
        <dbReference type="EMBL" id="GAC94075.1"/>
    </source>
</evidence>
<evidence type="ECO:0000256" key="10">
    <source>
        <dbReference type="ARBA" id="ARBA00023136"/>
    </source>
</evidence>
<dbReference type="Proteomes" id="UP000014071">
    <property type="component" value="Unassembled WGS sequence"/>
</dbReference>
<dbReference type="GO" id="GO:0031204">
    <property type="term" value="P:post-translational protein targeting to membrane, translocation"/>
    <property type="evidence" value="ECO:0007669"/>
    <property type="project" value="TreeGrafter"/>
</dbReference>
<dbReference type="STRING" id="1305764.R9P7I6"/>
<proteinExistence type="inferred from homology"/>
<dbReference type="NCBIfam" id="TIGR00869">
    <property type="entry name" value="sec62"/>
    <property type="match status" value="1"/>
</dbReference>
<feature type="transmembrane region" description="Helical" evidence="12">
    <location>
        <begin position="393"/>
        <end position="426"/>
    </location>
</feature>
<feature type="compositionally biased region" description="Low complexity" evidence="11">
    <location>
        <begin position="464"/>
        <end position="473"/>
    </location>
</feature>
<dbReference type="PANTHER" id="PTHR12443:SF9">
    <property type="entry name" value="TRANSLOCATION PROTEIN SEC62"/>
    <property type="match status" value="1"/>
</dbReference>
<dbReference type="OrthoDB" id="200187at2759"/>
<dbReference type="HOGENOM" id="CLU_036936_0_0_1"/>
<reference evidence="14" key="1">
    <citation type="journal article" date="2013" name="Genome Announc.">
        <title>Draft genome sequence of the basidiomycetous yeast-like fungus Pseudozyma hubeiensis SY62, which produces an abundant amount of the biosurfactant mannosylerythritol lipids.</title>
        <authorList>
            <person name="Konishi M."/>
            <person name="Hatada Y."/>
            <person name="Horiuchi J."/>
        </authorList>
    </citation>
    <scope>NUCLEOTIDE SEQUENCE [LARGE SCALE GENOMIC DNA]</scope>
    <source>
        <strain evidence="14">SY62</strain>
    </source>
</reference>
<organism evidence="13 14">
    <name type="scientific">Pseudozyma hubeiensis (strain SY62)</name>
    <name type="common">Yeast</name>
    <dbReference type="NCBI Taxonomy" id="1305764"/>
    <lineage>
        <taxon>Eukaryota</taxon>
        <taxon>Fungi</taxon>
        <taxon>Dikarya</taxon>
        <taxon>Basidiomycota</taxon>
        <taxon>Ustilaginomycotina</taxon>
        <taxon>Ustilaginomycetes</taxon>
        <taxon>Ustilaginales</taxon>
        <taxon>Ustilaginaceae</taxon>
        <taxon>Pseudozyma</taxon>
    </lineage>
</organism>
<gene>
    <name evidence="13" type="ORF">PHSY_001644</name>
</gene>
<keyword evidence="6" id="KW-0256">Endoplasmic reticulum</keyword>
<keyword evidence="7" id="KW-0653">Protein transport</keyword>
<keyword evidence="14" id="KW-1185">Reference proteome</keyword>
<dbReference type="EMBL" id="DF238782">
    <property type="protein sequence ID" value="GAC94075.1"/>
    <property type="molecule type" value="Genomic_DNA"/>
</dbReference>
<dbReference type="GO" id="GO:0005789">
    <property type="term" value="C:endoplasmic reticulum membrane"/>
    <property type="evidence" value="ECO:0007669"/>
    <property type="project" value="UniProtKB-SubCell"/>
</dbReference>
<comment type="similarity">
    <text evidence="2">Belongs to the SEC62 family.</text>
</comment>
<evidence type="ECO:0000256" key="2">
    <source>
        <dbReference type="ARBA" id="ARBA00010604"/>
    </source>
</evidence>
<evidence type="ECO:0000256" key="11">
    <source>
        <dbReference type="SAM" id="MobiDB-lite"/>
    </source>
</evidence>
<dbReference type="GeneID" id="24106941"/>
<protein>
    <recommendedName>
        <fullName evidence="3">Translocation protein SEC62</fullName>
    </recommendedName>
</protein>
<evidence type="ECO:0000256" key="1">
    <source>
        <dbReference type="ARBA" id="ARBA00004477"/>
    </source>
</evidence>
<evidence type="ECO:0000313" key="14">
    <source>
        <dbReference type="Proteomes" id="UP000014071"/>
    </source>
</evidence>
<dbReference type="Pfam" id="PF03839">
    <property type="entry name" value="Sec62"/>
    <property type="match status" value="1"/>
</dbReference>
<dbReference type="InterPro" id="IPR004728">
    <property type="entry name" value="Sec62"/>
</dbReference>
<accession>R9P7I6</accession>
<feature type="region of interest" description="Disordered" evidence="11">
    <location>
        <begin position="457"/>
        <end position="547"/>
    </location>
</feature>
<keyword evidence="8 12" id="KW-1133">Transmembrane helix</keyword>